<evidence type="ECO:0000259" key="2">
    <source>
        <dbReference type="Pfam" id="PF01464"/>
    </source>
</evidence>
<dbReference type="AlphaFoldDB" id="A0AA42CEM9"/>
<keyword evidence="4" id="KW-1185">Reference proteome</keyword>
<sequence length="195" mass="20287">MIPAPLLACASNVAPTTLEAIVSVESGGNPFAVNVNGLRVQPPPAHDAREAAQLAARYIARGYSVDLGLMQVNSRNLAALGLTVQEVLDPCTNIRSGAAILTTDYAEAARARGAGQPALQAALSAYNTGDFHRGFANGYVAQYYRPGGIPALAGGEHGGVASVTAAWRVPTPPPPNPYTADTRVFVRETAHVEIE</sequence>
<dbReference type="Pfam" id="PF01464">
    <property type="entry name" value="SLT"/>
    <property type="match status" value="1"/>
</dbReference>
<protein>
    <submittedName>
        <fullName evidence="3">Lytic transglycosylase domain-containing protein</fullName>
    </submittedName>
</protein>
<dbReference type="InterPro" id="IPR023346">
    <property type="entry name" value="Lysozyme-like_dom_sf"/>
</dbReference>
<feature type="domain" description="Transglycosylase SLT" evidence="2">
    <location>
        <begin position="9"/>
        <end position="139"/>
    </location>
</feature>
<dbReference type="CDD" id="cd16892">
    <property type="entry name" value="LT_VirB1-like"/>
    <property type="match status" value="1"/>
</dbReference>
<proteinExistence type="inferred from homology"/>
<evidence type="ECO:0000256" key="1">
    <source>
        <dbReference type="ARBA" id="ARBA00009387"/>
    </source>
</evidence>
<comment type="similarity">
    <text evidence="1">Belongs to the virb1 family.</text>
</comment>
<gene>
    <name evidence="3" type="ORF">OL599_16800</name>
</gene>
<dbReference type="InterPro" id="IPR008258">
    <property type="entry name" value="Transglycosylase_SLT_dom_1"/>
</dbReference>
<dbReference type="SUPFAM" id="SSF53955">
    <property type="entry name" value="Lysozyme-like"/>
    <property type="match status" value="1"/>
</dbReference>
<comment type="caution">
    <text evidence="3">The sequence shown here is derived from an EMBL/GenBank/DDBJ whole genome shotgun (WGS) entry which is preliminary data.</text>
</comment>
<dbReference type="EMBL" id="JAPDNT010000017">
    <property type="protein sequence ID" value="MCW3476238.1"/>
    <property type="molecule type" value="Genomic_DNA"/>
</dbReference>
<reference evidence="3" key="2">
    <citation type="submission" date="2022-10" db="EMBL/GenBank/DDBJ databases">
        <authorList>
            <person name="Trinh H.N."/>
        </authorList>
    </citation>
    <scope>NUCLEOTIDE SEQUENCE</scope>
    <source>
        <strain evidence="3">RN2-1</strain>
    </source>
</reference>
<evidence type="ECO:0000313" key="4">
    <source>
        <dbReference type="Proteomes" id="UP001165679"/>
    </source>
</evidence>
<organism evidence="3 4">
    <name type="scientific">Limobrevibacterium gyesilva</name>
    <dbReference type="NCBI Taxonomy" id="2991712"/>
    <lineage>
        <taxon>Bacteria</taxon>
        <taxon>Pseudomonadati</taxon>
        <taxon>Pseudomonadota</taxon>
        <taxon>Alphaproteobacteria</taxon>
        <taxon>Acetobacterales</taxon>
        <taxon>Acetobacteraceae</taxon>
        <taxon>Limobrevibacterium</taxon>
    </lineage>
</organism>
<dbReference type="Proteomes" id="UP001165679">
    <property type="component" value="Unassembled WGS sequence"/>
</dbReference>
<dbReference type="RefSeq" id="WP_264715005.1">
    <property type="nucleotide sequence ID" value="NZ_JAPDNT010000017.1"/>
</dbReference>
<dbReference type="Gene3D" id="1.10.530.10">
    <property type="match status" value="1"/>
</dbReference>
<reference evidence="3" key="1">
    <citation type="submission" date="2022-09" db="EMBL/GenBank/DDBJ databases">
        <title>Rhodovastum sp. nov. RN2-1 isolated from soil in Seongnam, South Korea.</title>
        <authorList>
            <person name="Le N.T."/>
        </authorList>
    </citation>
    <scope>NUCLEOTIDE SEQUENCE</scope>
    <source>
        <strain evidence="3">RN2-1</strain>
    </source>
</reference>
<accession>A0AA42CEM9</accession>
<evidence type="ECO:0000313" key="3">
    <source>
        <dbReference type="EMBL" id="MCW3476238.1"/>
    </source>
</evidence>
<name>A0AA42CEM9_9PROT</name>